<accession>A0ABR9ZLI7</accession>
<dbReference type="Proteomes" id="UP000635902">
    <property type="component" value="Unassembled WGS sequence"/>
</dbReference>
<keyword evidence="4 5" id="KW-0472">Membrane</keyword>
<reference evidence="7 8" key="1">
    <citation type="submission" date="2020-10" db="EMBL/GenBank/DDBJ databases">
        <title>Novel species in genus Corynebacterium.</title>
        <authorList>
            <person name="Zhang G."/>
        </authorList>
    </citation>
    <scope>NUCLEOTIDE SEQUENCE [LARGE SCALE GENOMIC DNA]</scope>
    <source>
        <strain evidence="7 8">DSM 45110</strain>
    </source>
</reference>
<keyword evidence="3 5" id="KW-1133">Transmembrane helix</keyword>
<evidence type="ECO:0000313" key="7">
    <source>
        <dbReference type="EMBL" id="MBF4554254.1"/>
    </source>
</evidence>
<evidence type="ECO:0000256" key="5">
    <source>
        <dbReference type="SAM" id="Phobius"/>
    </source>
</evidence>
<comment type="caution">
    <text evidence="7">The sequence shown here is derived from an EMBL/GenBank/DDBJ whole genome shotgun (WGS) entry which is preliminary data.</text>
</comment>
<evidence type="ECO:0000256" key="1">
    <source>
        <dbReference type="ARBA" id="ARBA00004141"/>
    </source>
</evidence>
<name>A0ABR9ZLI7_9CORY</name>
<feature type="transmembrane region" description="Helical" evidence="5">
    <location>
        <begin position="150"/>
        <end position="168"/>
    </location>
</feature>
<keyword evidence="2 5" id="KW-0812">Transmembrane</keyword>
<evidence type="ECO:0000256" key="3">
    <source>
        <dbReference type="ARBA" id="ARBA00022989"/>
    </source>
</evidence>
<feature type="transmembrane region" description="Helical" evidence="5">
    <location>
        <begin position="54"/>
        <end position="73"/>
    </location>
</feature>
<evidence type="ECO:0000256" key="2">
    <source>
        <dbReference type="ARBA" id="ARBA00022692"/>
    </source>
</evidence>
<feature type="domain" description="Integral membrane bound transporter" evidence="6">
    <location>
        <begin position="65"/>
        <end position="188"/>
    </location>
</feature>
<organism evidence="7 8">
    <name type="scientific">Corynebacterium suicordis DSM 45110</name>
    <dbReference type="NCBI Taxonomy" id="1121369"/>
    <lineage>
        <taxon>Bacteria</taxon>
        <taxon>Bacillati</taxon>
        <taxon>Actinomycetota</taxon>
        <taxon>Actinomycetes</taxon>
        <taxon>Mycobacteriales</taxon>
        <taxon>Corynebacteriaceae</taxon>
        <taxon>Corynebacterium</taxon>
    </lineage>
</organism>
<comment type="subcellular location">
    <subcellularLocation>
        <location evidence="1">Membrane</location>
        <topology evidence="1">Multi-pass membrane protein</topology>
    </subcellularLocation>
</comment>
<gene>
    <name evidence="7" type="ORF">IRY30_09255</name>
</gene>
<dbReference type="EMBL" id="JADKMY010000003">
    <property type="protein sequence ID" value="MBF4554254.1"/>
    <property type="molecule type" value="Genomic_DNA"/>
</dbReference>
<evidence type="ECO:0000259" key="6">
    <source>
        <dbReference type="Pfam" id="PF13515"/>
    </source>
</evidence>
<feature type="transmembrane region" description="Helical" evidence="5">
    <location>
        <begin position="174"/>
        <end position="192"/>
    </location>
</feature>
<dbReference type="RefSeq" id="WP_194557140.1">
    <property type="nucleotide sequence ID" value="NZ_JADKMY010000003.1"/>
</dbReference>
<sequence length="412" mass="44101">MNEVTRSEPDTRQHRAARLRRFIRSNAPGVSKAARALSTSPPAQGVSRVQERMIFALQAGLAAGLALLIANWIGNHPDPFFAPMAAIISLGVSGGRRLRRTFELALGVAVGIGIGDFVVSQIGDGFWQVGVVVFLAIVVATFVDREASVAIQAANTGVLIGTILPPGTTGTWDRMIDALIGGLVGIFVMAVIPNSPLKPVRRVMSQILSKAALVLDDVARGIDEKDPEAIQDALNIARSTQGSVNTLNVRADGGAEMIAVSPIYWNARRHNRSLMRSLDPVDNIMRNTRVLARRAEVMIADRINPDPVLHELLHELANELGHLGSLFATGGTRGSREDAVEMPEIARNLQRIAARATLDVAEGTGISGTVVLAQMRSVIVDTLMVCGFSRESAMASLAPTVEEPSIEPEVRD</sequence>
<evidence type="ECO:0000313" key="8">
    <source>
        <dbReference type="Proteomes" id="UP000635902"/>
    </source>
</evidence>
<protein>
    <submittedName>
        <fullName evidence="7">FUSC family protein</fullName>
    </submittedName>
</protein>
<evidence type="ECO:0000256" key="4">
    <source>
        <dbReference type="ARBA" id="ARBA00023136"/>
    </source>
</evidence>
<keyword evidence="8" id="KW-1185">Reference proteome</keyword>
<feature type="transmembrane region" description="Helical" evidence="5">
    <location>
        <begin position="125"/>
        <end position="143"/>
    </location>
</feature>
<proteinExistence type="predicted"/>
<dbReference type="Pfam" id="PF13515">
    <property type="entry name" value="FUSC_2"/>
    <property type="match status" value="1"/>
</dbReference>
<dbReference type="InterPro" id="IPR049453">
    <property type="entry name" value="Memb_transporter_dom"/>
</dbReference>